<keyword evidence="3" id="KW-1185">Reference proteome</keyword>
<dbReference type="Gene3D" id="3.40.640.10">
    <property type="entry name" value="Type I PLP-dependent aspartate aminotransferase-like (Major domain)"/>
    <property type="match status" value="1"/>
</dbReference>
<dbReference type="InterPro" id="IPR004839">
    <property type="entry name" value="Aminotransferase_I/II_large"/>
</dbReference>
<sequence length="300" mass="32022">MLDLTGGQLPWPDDLRALWTDCLARACHGAMDRTPPWRGVAGLSEVLGELLEVPDHVYVTSGVRALIPAFTLLGRKVIVERPTYDGVPAAFRRCGADVELGDLTDALDADPARHLVWLTSPGRNPDGWTLTEELAGEFGAWVARGGVVVQNETYRWFAGDGPRVPGAHLIGSFNKLAGGWSRTGWLAGSADGPLGAYLRTGTPPTPWQAAWAAFADRGLPLLLERARKTGEITKRVAALTGTSARGASVLVPVSAEWLRERGVAAGPGPAFHAPEHTARLSFLGCDDCDHDAVLRAALEN</sequence>
<organism evidence="2 3">
    <name type="scientific">Lentzea miocenica</name>
    <dbReference type="NCBI Taxonomy" id="3095431"/>
    <lineage>
        <taxon>Bacteria</taxon>
        <taxon>Bacillati</taxon>
        <taxon>Actinomycetota</taxon>
        <taxon>Actinomycetes</taxon>
        <taxon>Pseudonocardiales</taxon>
        <taxon>Pseudonocardiaceae</taxon>
        <taxon>Lentzea</taxon>
    </lineage>
</organism>
<evidence type="ECO:0000313" key="2">
    <source>
        <dbReference type="EMBL" id="MDX8033823.1"/>
    </source>
</evidence>
<keyword evidence="2" id="KW-0032">Aminotransferase</keyword>
<dbReference type="InterPro" id="IPR015421">
    <property type="entry name" value="PyrdxlP-dep_Trfase_major"/>
</dbReference>
<accession>A0ABU4T6P3</accession>
<evidence type="ECO:0000259" key="1">
    <source>
        <dbReference type="Pfam" id="PF00155"/>
    </source>
</evidence>
<feature type="domain" description="Aminotransferase class I/classII large" evidence="1">
    <location>
        <begin position="30"/>
        <end position="162"/>
    </location>
</feature>
<gene>
    <name evidence="2" type="ORF">SK803_26680</name>
</gene>
<name>A0ABU4T6P3_9PSEU</name>
<reference evidence="2 3" key="2">
    <citation type="submission" date="2023-11" db="EMBL/GenBank/DDBJ databases">
        <authorList>
            <person name="Lara A.C."/>
            <person name="Chronakova A."/>
        </authorList>
    </citation>
    <scope>NUCLEOTIDE SEQUENCE [LARGE SCALE GENOMIC DNA]</scope>
    <source>
        <strain evidence="2 3">BCCO 10_0856</strain>
    </source>
</reference>
<dbReference type="Pfam" id="PF00155">
    <property type="entry name" value="Aminotran_1_2"/>
    <property type="match status" value="1"/>
</dbReference>
<dbReference type="Proteomes" id="UP001285521">
    <property type="component" value="Unassembled WGS sequence"/>
</dbReference>
<keyword evidence="2" id="KW-0808">Transferase</keyword>
<comment type="caution">
    <text evidence="2">The sequence shown here is derived from an EMBL/GenBank/DDBJ whole genome shotgun (WGS) entry which is preliminary data.</text>
</comment>
<proteinExistence type="predicted"/>
<dbReference type="EMBL" id="JAXAVW010000023">
    <property type="protein sequence ID" value="MDX8033823.1"/>
    <property type="molecule type" value="Genomic_DNA"/>
</dbReference>
<reference evidence="2 3" key="1">
    <citation type="submission" date="2023-11" db="EMBL/GenBank/DDBJ databases">
        <title>Lentzea sokolovensis, sp. nov., Lentzea kristufkii, sp. nov., and Lentzea miocenensis, sp. nov., rare actinobacteria from Sokolov Coal Basin, Miocene lacustrine sediment, Czech Republic.</title>
        <authorList>
            <person name="Lara A."/>
            <person name="Kotroba L."/>
            <person name="Nouioui I."/>
            <person name="Neumann-Schaal M."/>
            <person name="Mast Y."/>
            <person name="Chronakova A."/>
        </authorList>
    </citation>
    <scope>NUCLEOTIDE SEQUENCE [LARGE SCALE GENOMIC DNA]</scope>
    <source>
        <strain evidence="2 3">BCCO 10_0856</strain>
    </source>
</reference>
<evidence type="ECO:0000313" key="3">
    <source>
        <dbReference type="Proteomes" id="UP001285521"/>
    </source>
</evidence>
<dbReference type="SUPFAM" id="SSF53383">
    <property type="entry name" value="PLP-dependent transferases"/>
    <property type="match status" value="1"/>
</dbReference>
<dbReference type="RefSeq" id="WP_319968848.1">
    <property type="nucleotide sequence ID" value="NZ_JAXAVW010000023.1"/>
</dbReference>
<protein>
    <submittedName>
        <fullName evidence="2">Pyridoxal phosphate-dependent aminotransferase</fullName>
    </submittedName>
</protein>
<dbReference type="GO" id="GO:0008483">
    <property type="term" value="F:transaminase activity"/>
    <property type="evidence" value="ECO:0007669"/>
    <property type="project" value="UniProtKB-KW"/>
</dbReference>
<dbReference type="CDD" id="cd00609">
    <property type="entry name" value="AAT_like"/>
    <property type="match status" value="1"/>
</dbReference>
<dbReference type="InterPro" id="IPR015424">
    <property type="entry name" value="PyrdxlP-dep_Trfase"/>
</dbReference>